<evidence type="ECO:0000256" key="6">
    <source>
        <dbReference type="ARBA" id="ARBA00023242"/>
    </source>
</evidence>
<dbReference type="SUPFAM" id="SSF81822">
    <property type="entry name" value="RuBisCo LSMT C-terminal, substrate-binding domain"/>
    <property type="match status" value="1"/>
</dbReference>
<evidence type="ECO:0000313" key="12">
    <source>
        <dbReference type="Proteomes" id="UP000694389"/>
    </source>
</evidence>
<gene>
    <name evidence="11" type="primary">setd6</name>
</gene>
<keyword evidence="4" id="KW-0808">Transferase</keyword>
<dbReference type="Pfam" id="PF09273">
    <property type="entry name" value="Rubis-subs-bind"/>
    <property type="match status" value="1"/>
</dbReference>
<protein>
    <recommendedName>
        <fullName evidence="2">N-lysine methyltransferase SETD6</fullName>
    </recommendedName>
    <alternativeName>
        <fullName evidence="9">N-lysine methyltransferase setd6</fullName>
    </alternativeName>
    <alternativeName>
        <fullName evidence="7">SET domain-containing protein 6</fullName>
    </alternativeName>
</protein>
<dbReference type="FunFam" id="3.90.1420.10:FF:000002">
    <property type="entry name" value="N-lysine methyltransferase SETD6"/>
    <property type="match status" value="1"/>
</dbReference>
<dbReference type="GO" id="GO:0005634">
    <property type="term" value="C:nucleus"/>
    <property type="evidence" value="ECO:0007669"/>
    <property type="project" value="UniProtKB-SubCell"/>
</dbReference>
<dbReference type="AlphaFoldDB" id="A0A8C4GVI1"/>
<dbReference type="PIRSF" id="PIRSF011771">
    <property type="entry name" value="RMS1_SET"/>
    <property type="match status" value="1"/>
</dbReference>
<dbReference type="Pfam" id="PF00856">
    <property type="entry name" value="SET"/>
    <property type="match status" value="1"/>
</dbReference>
<organism evidence="11 12">
    <name type="scientific">Dicentrarchus labrax</name>
    <name type="common">European seabass</name>
    <name type="synonym">Morone labrax</name>
    <dbReference type="NCBI Taxonomy" id="13489"/>
    <lineage>
        <taxon>Eukaryota</taxon>
        <taxon>Metazoa</taxon>
        <taxon>Chordata</taxon>
        <taxon>Craniata</taxon>
        <taxon>Vertebrata</taxon>
        <taxon>Euteleostomi</taxon>
        <taxon>Actinopterygii</taxon>
        <taxon>Neopterygii</taxon>
        <taxon>Teleostei</taxon>
        <taxon>Neoteleostei</taxon>
        <taxon>Acanthomorphata</taxon>
        <taxon>Eupercaria</taxon>
        <taxon>Moronidae</taxon>
        <taxon>Dicentrarchus</taxon>
    </lineage>
</organism>
<name>A0A8C4GVI1_DICLA</name>
<dbReference type="Proteomes" id="UP000694389">
    <property type="component" value="Unassembled WGS sequence"/>
</dbReference>
<keyword evidence="6" id="KW-0539">Nucleus</keyword>
<accession>A0A8C4GVI1</accession>
<dbReference type="InterPro" id="IPR044430">
    <property type="entry name" value="SETD6_SET"/>
</dbReference>
<dbReference type="InterPro" id="IPR015353">
    <property type="entry name" value="Rubisco_LSMT_subst-bd"/>
</dbReference>
<keyword evidence="3" id="KW-0489">Methyltransferase</keyword>
<dbReference type="FunFam" id="3.90.1410.10:FF:000013">
    <property type="entry name" value="N-lysine methyltransferase SETD6"/>
    <property type="match status" value="1"/>
</dbReference>
<keyword evidence="12" id="KW-1185">Reference proteome</keyword>
<evidence type="ECO:0000313" key="11">
    <source>
        <dbReference type="Ensembl" id="ENSDLAP00005033173.2"/>
    </source>
</evidence>
<dbReference type="CDD" id="cd19178">
    <property type="entry name" value="SET_SETD6"/>
    <property type="match status" value="1"/>
</dbReference>
<comment type="function">
    <text evidence="8">Protein-lysine N-methyltransferase.</text>
</comment>
<keyword evidence="5" id="KW-0949">S-adenosyl-L-methionine</keyword>
<dbReference type="GeneTree" id="ENSGT00940000153577"/>
<comment type="subcellular location">
    <subcellularLocation>
        <location evidence="1">Nucleus</location>
    </subcellularLocation>
</comment>
<dbReference type="InterPro" id="IPR046341">
    <property type="entry name" value="SET_dom_sf"/>
</dbReference>
<dbReference type="Ensembl" id="ENSDLAT00005035404.2">
    <property type="protein sequence ID" value="ENSDLAP00005033173.2"/>
    <property type="gene ID" value="ENSDLAG00005014853.2"/>
</dbReference>
<feature type="domain" description="SET" evidence="10">
    <location>
        <begin position="126"/>
        <end position="357"/>
    </location>
</feature>
<dbReference type="PANTHER" id="PTHR13271">
    <property type="entry name" value="UNCHARACTERIZED PUTATIVE METHYLTRANSFERASE"/>
    <property type="match status" value="1"/>
</dbReference>
<evidence type="ECO:0000256" key="8">
    <source>
        <dbReference type="ARBA" id="ARBA00057503"/>
    </source>
</evidence>
<dbReference type="InterPro" id="IPR050600">
    <property type="entry name" value="SETD3_SETD6_MTase"/>
</dbReference>
<evidence type="ECO:0000256" key="9">
    <source>
        <dbReference type="ARBA" id="ARBA00073248"/>
    </source>
</evidence>
<dbReference type="InterPro" id="IPR011383">
    <property type="entry name" value="N-lys_methylase_SETD6"/>
</dbReference>
<dbReference type="GO" id="GO:0016279">
    <property type="term" value="F:protein-lysine N-methyltransferase activity"/>
    <property type="evidence" value="ECO:0007669"/>
    <property type="project" value="InterPro"/>
</dbReference>
<evidence type="ECO:0000256" key="3">
    <source>
        <dbReference type="ARBA" id="ARBA00022603"/>
    </source>
</evidence>
<evidence type="ECO:0000256" key="2">
    <source>
        <dbReference type="ARBA" id="ARBA00016973"/>
    </source>
</evidence>
<evidence type="ECO:0000256" key="4">
    <source>
        <dbReference type="ARBA" id="ARBA00022679"/>
    </source>
</evidence>
<reference evidence="11" key="2">
    <citation type="submission" date="2025-09" db="UniProtKB">
        <authorList>
            <consortium name="Ensembl"/>
        </authorList>
    </citation>
    <scope>IDENTIFICATION</scope>
</reference>
<dbReference type="SUPFAM" id="SSF82199">
    <property type="entry name" value="SET domain"/>
    <property type="match status" value="1"/>
</dbReference>
<reference evidence="11" key="1">
    <citation type="submission" date="2025-08" db="UniProtKB">
        <authorList>
            <consortium name="Ensembl"/>
        </authorList>
    </citation>
    <scope>IDENTIFICATION</scope>
</reference>
<dbReference type="InterPro" id="IPR036464">
    <property type="entry name" value="Rubisco_LSMT_subst-bd_sf"/>
</dbReference>
<sequence>MFYSVEGDFRRNKDAQELTLANVDSTVTLVANNAFLSLTTSTNKRHRIGKFIQQRKKRSLVRVVWLIHPNVVSSYWGHLREVQYRGGQNTLRIHLKHQSQVAGGSELSPLQDFLQWCDRVCLVLSSKVCVSKEGTVAEYGMLAKDNIEEGEVLFTIPRSALLHQGTTKISALLEKERASLESPSGWVPLLLALLYEYTSSQSHWKPYLSLWTDFKALDHPMFWSKEERDRLLRGTGIPEAVDTDLANIQREYTDVVLPFITKHPDLWNPDTHTLELYKQLVAFVMAYSFQEPQEEEDDEEEEEEGEKAANPPMMVPMADMLNHVSNHNANLEFTPDSLKMVCVRPIHKGEEVFNTYGQMANWQLLHMYGFTEPYQSNSNDTADIPITNLYKAATQGIQSDSDRQLLDEQWEMLCEMMQEKAAFVFGKQGCLTDTELHTVLKVLCMSKEEFAEFNDNEGWEEDEEEDEKISLAFSNEGLPGLKASWKGLIHEAARLTVRSYGDDQEGKREGGDVDRDKALIENMVALAGLNSRRQNALQVRYGQKSILHRLMALTQS</sequence>
<dbReference type="Gene3D" id="3.90.1410.10">
    <property type="entry name" value="set domain protein methyltransferase, domain 1"/>
    <property type="match status" value="1"/>
</dbReference>
<dbReference type="Gene3D" id="3.90.1420.10">
    <property type="entry name" value="Rubisco LSMT, substrate-binding domain"/>
    <property type="match status" value="1"/>
</dbReference>
<dbReference type="InterPro" id="IPR001214">
    <property type="entry name" value="SET_dom"/>
</dbReference>
<evidence type="ECO:0000256" key="7">
    <source>
        <dbReference type="ARBA" id="ARBA00030096"/>
    </source>
</evidence>
<dbReference type="PROSITE" id="PS50280">
    <property type="entry name" value="SET"/>
    <property type="match status" value="1"/>
</dbReference>
<dbReference type="GO" id="GO:0032259">
    <property type="term" value="P:methylation"/>
    <property type="evidence" value="ECO:0007669"/>
    <property type="project" value="UniProtKB-KW"/>
</dbReference>
<evidence type="ECO:0000259" key="10">
    <source>
        <dbReference type="PROSITE" id="PS50280"/>
    </source>
</evidence>
<proteinExistence type="predicted"/>
<evidence type="ECO:0000256" key="1">
    <source>
        <dbReference type="ARBA" id="ARBA00004123"/>
    </source>
</evidence>
<dbReference type="PANTHER" id="PTHR13271:SF34">
    <property type="entry name" value="N-LYSINE METHYLTRANSFERASE SETD6"/>
    <property type="match status" value="1"/>
</dbReference>
<evidence type="ECO:0000256" key="5">
    <source>
        <dbReference type="ARBA" id="ARBA00022691"/>
    </source>
</evidence>